<dbReference type="PANTHER" id="PTHR44757">
    <property type="entry name" value="DIGUANYLATE CYCLASE DGCP"/>
    <property type="match status" value="1"/>
</dbReference>
<dbReference type="SMART" id="SM00091">
    <property type="entry name" value="PAS"/>
    <property type="match status" value="2"/>
</dbReference>
<dbReference type="Gene3D" id="3.30.450.20">
    <property type="entry name" value="PAS domain"/>
    <property type="match status" value="2"/>
</dbReference>
<dbReference type="InterPro" id="IPR001610">
    <property type="entry name" value="PAC"/>
</dbReference>
<dbReference type="Pfam" id="PF13426">
    <property type="entry name" value="PAS_9"/>
    <property type="match status" value="1"/>
</dbReference>
<dbReference type="Pfam" id="PF13188">
    <property type="entry name" value="PAS_8"/>
    <property type="match status" value="1"/>
</dbReference>
<reference evidence="7" key="1">
    <citation type="submission" date="2016-10" db="EMBL/GenBank/DDBJ databases">
        <authorList>
            <person name="Varghese N."/>
            <person name="Submissions S."/>
        </authorList>
    </citation>
    <scope>NUCLEOTIDE SEQUENCE [LARGE SCALE GENOMIC DNA]</scope>
    <source>
        <strain evidence="7">DSM 7165</strain>
    </source>
</reference>
<keyword evidence="1" id="KW-0472">Membrane</keyword>
<dbReference type="InterPro" id="IPR035965">
    <property type="entry name" value="PAS-like_dom_sf"/>
</dbReference>
<feature type="domain" description="PAC" evidence="3">
    <location>
        <begin position="457"/>
        <end position="509"/>
    </location>
</feature>
<sequence length="958" mass="109354">MPVVAQPLRFYLLAPLLFGVMLISCLGIWMFYAIEHERLEQPLRDQALYTAQGILQDLDKLDTLADWQHYFNASLYQERTKRMLVIERSTQDILVRAPENARLTPQDFDDVNALMHQAQPEGIYRGLSRSYLYAYPFHLPQWMLPEETDSRLPSALDALTYSNRPHTNAVLLIELASDALVYTLMQRVLEVSLVLVMVLVFVGLFVWWLLQRHVLRPTALLQTQLTQGGRLNALQTKLGAPMELVALEQVLDQALVQTREQSSRYFALLEMLPQALLISVQGQIEYANPAARRLLAPKAGVYADLQATSIRDFLLPEVLAYPELETKANSNAHHTLLDAHVHTIRRADGQVFTAEITASTIVYNESLHVIILVQDISARKQQEEALRLAAIAFNTDEAIVVTDHTSSILRVNDAFTRITGYNQSEVKGKNPSLLKSGFHDESFYRQMWQELADKDRWQGEIWNKRKNGEIYPEWNRITAVKNAHGQITHYIATFQDISERKRTEQRAQYLATHDALTGLPNREQLVRRLSYLAESQETHWQYVLLVLGVDRFKTINDSLGYGIGDLLLQQVAERLTTQMPRRENLARLTGDTFALILRIKDAQDTESELQPHIQMLLQLVGQAFMVDGHRLHITISLGVSQSLGQTPPLQMVKQAEAAMFRAKQGGRNTACIYRQEMERDALRRLRLENDLRRALKGHQLHLYYQPQVTSEGYILSAECLLRWRHPDLGLVSPAEFIPLAEESGLIIPIGYWIIGEACRQLKAWQAEYAHAPHYLAVNVSARQFQQPDFVERVLEILYAHQVEGTKIELELTESLLLNSITDTRDKMIALRNYGIRFAIDDFGTGFSSLAYLRQLPVNVLKIDHSFVRDLEQDASAIGIVETIIDMTSHLKLDVVAEGVETEQQLHILLQGRSDLLAQGYLFSRPLTEDDFNALLQQEKQPVFRHIIDNMTNAQEQTA</sequence>
<keyword evidence="7" id="KW-1185">Reference proteome</keyword>
<feature type="transmembrane region" description="Helical" evidence="1">
    <location>
        <begin position="12"/>
        <end position="34"/>
    </location>
</feature>
<dbReference type="PROSITE" id="PS50883">
    <property type="entry name" value="EAL"/>
    <property type="match status" value="1"/>
</dbReference>
<dbReference type="SUPFAM" id="SSF141868">
    <property type="entry name" value="EAL domain-like"/>
    <property type="match status" value="1"/>
</dbReference>
<dbReference type="EMBL" id="FNYH01000001">
    <property type="protein sequence ID" value="SEI37563.1"/>
    <property type="molecule type" value="Genomic_DNA"/>
</dbReference>
<evidence type="ECO:0000313" key="7">
    <source>
        <dbReference type="Proteomes" id="UP000242999"/>
    </source>
</evidence>
<dbReference type="SUPFAM" id="SSF55073">
    <property type="entry name" value="Nucleotide cyclase"/>
    <property type="match status" value="1"/>
</dbReference>
<dbReference type="InterPro" id="IPR000700">
    <property type="entry name" value="PAS-assoc_C"/>
</dbReference>
<dbReference type="CDD" id="cd00130">
    <property type="entry name" value="PAS"/>
    <property type="match status" value="2"/>
</dbReference>
<dbReference type="Gene3D" id="3.20.20.450">
    <property type="entry name" value="EAL domain"/>
    <property type="match status" value="1"/>
</dbReference>
<dbReference type="NCBIfam" id="TIGR00254">
    <property type="entry name" value="GGDEF"/>
    <property type="match status" value="1"/>
</dbReference>
<dbReference type="PROSITE" id="PS50113">
    <property type="entry name" value="PAC"/>
    <property type="match status" value="2"/>
</dbReference>
<dbReference type="PROSITE" id="PS50887">
    <property type="entry name" value="GGDEF"/>
    <property type="match status" value="1"/>
</dbReference>
<dbReference type="RefSeq" id="WP_177166722.1">
    <property type="nucleotide sequence ID" value="NZ_FNYH01000001.1"/>
</dbReference>
<feature type="transmembrane region" description="Helical" evidence="1">
    <location>
        <begin position="191"/>
        <end position="210"/>
    </location>
</feature>
<dbReference type="AlphaFoldDB" id="A0A1H6Q139"/>
<evidence type="ECO:0000259" key="2">
    <source>
        <dbReference type="PROSITE" id="PS50112"/>
    </source>
</evidence>
<dbReference type="Pfam" id="PF00990">
    <property type="entry name" value="GGDEF"/>
    <property type="match status" value="1"/>
</dbReference>
<evidence type="ECO:0000259" key="5">
    <source>
        <dbReference type="PROSITE" id="PS50887"/>
    </source>
</evidence>
<feature type="domain" description="PAS" evidence="2">
    <location>
        <begin position="382"/>
        <end position="442"/>
    </location>
</feature>
<keyword evidence="1" id="KW-1133">Transmembrane helix</keyword>
<feature type="domain" description="PAC" evidence="3">
    <location>
        <begin position="337"/>
        <end position="388"/>
    </location>
</feature>
<evidence type="ECO:0000259" key="4">
    <source>
        <dbReference type="PROSITE" id="PS50883"/>
    </source>
</evidence>
<dbReference type="PROSITE" id="PS50112">
    <property type="entry name" value="PAS"/>
    <property type="match status" value="1"/>
</dbReference>
<dbReference type="InterPro" id="IPR052155">
    <property type="entry name" value="Biofilm_reg_signaling"/>
</dbReference>
<dbReference type="InterPro" id="IPR000160">
    <property type="entry name" value="GGDEF_dom"/>
</dbReference>
<dbReference type="InterPro" id="IPR043128">
    <property type="entry name" value="Rev_trsase/Diguanyl_cyclase"/>
</dbReference>
<accession>A0A1H6Q139</accession>
<dbReference type="InterPro" id="IPR029787">
    <property type="entry name" value="Nucleotide_cyclase"/>
</dbReference>
<dbReference type="NCBIfam" id="TIGR00229">
    <property type="entry name" value="sensory_box"/>
    <property type="match status" value="2"/>
</dbReference>
<dbReference type="Proteomes" id="UP000242999">
    <property type="component" value="Unassembled WGS sequence"/>
</dbReference>
<feature type="domain" description="EAL" evidence="4">
    <location>
        <begin position="684"/>
        <end position="939"/>
    </location>
</feature>
<dbReference type="CDD" id="cd01948">
    <property type="entry name" value="EAL"/>
    <property type="match status" value="1"/>
</dbReference>
<protein>
    <submittedName>
        <fullName evidence="6">PAS domain S-box-containing protein/diguanylate cyclase (GGDEF) domain-containing protein</fullName>
    </submittedName>
</protein>
<dbReference type="InterPro" id="IPR000014">
    <property type="entry name" value="PAS"/>
</dbReference>
<dbReference type="SMART" id="SM00086">
    <property type="entry name" value="PAC"/>
    <property type="match status" value="2"/>
</dbReference>
<dbReference type="InterPro" id="IPR035919">
    <property type="entry name" value="EAL_sf"/>
</dbReference>
<evidence type="ECO:0000313" key="6">
    <source>
        <dbReference type="EMBL" id="SEI37563.1"/>
    </source>
</evidence>
<dbReference type="PANTHER" id="PTHR44757:SF2">
    <property type="entry name" value="BIOFILM ARCHITECTURE MAINTENANCE PROTEIN MBAA"/>
    <property type="match status" value="1"/>
</dbReference>
<evidence type="ECO:0000259" key="3">
    <source>
        <dbReference type="PROSITE" id="PS50113"/>
    </source>
</evidence>
<dbReference type="SMART" id="SM00052">
    <property type="entry name" value="EAL"/>
    <property type="match status" value="1"/>
</dbReference>
<dbReference type="Gene3D" id="3.30.70.270">
    <property type="match status" value="1"/>
</dbReference>
<dbReference type="STRING" id="64971.SAMN05421831_10161"/>
<organism evidence="6 7">
    <name type="scientific">Allopseudospirillum japonicum</name>
    <dbReference type="NCBI Taxonomy" id="64971"/>
    <lineage>
        <taxon>Bacteria</taxon>
        <taxon>Pseudomonadati</taxon>
        <taxon>Pseudomonadota</taxon>
        <taxon>Gammaproteobacteria</taxon>
        <taxon>Oceanospirillales</taxon>
        <taxon>Oceanospirillaceae</taxon>
        <taxon>Allopseudospirillum</taxon>
    </lineage>
</organism>
<keyword evidence="1" id="KW-0812">Transmembrane</keyword>
<proteinExistence type="predicted"/>
<gene>
    <name evidence="6" type="ORF">SAMN05421831_10161</name>
</gene>
<dbReference type="Pfam" id="PF00563">
    <property type="entry name" value="EAL"/>
    <property type="match status" value="1"/>
</dbReference>
<evidence type="ECO:0000256" key="1">
    <source>
        <dbReference type="SAM" id="Phobius"/>
    </source>
</evidence>
<dbReference type="SUPFAM" id="SSF55785">
    <property type="entry name" value="PYP-like sensor domain (PAS domain)"/>
    <property type="match status" value="2"/>
</dbReference>
<feature type="domain" description="GGDEF" evidence="5">
    <location>
        <begin position="540"/>
        <end position="675"/>
    </location>
</feature>
<dbReference type="InterPro" id="IPR001633">
    <property type="entry name" value="EAL_dom"/>
</dbReference>
<dbReference type="CDD" id="cd01949">
    <property type="entry name" value="GGDEF"/>
    <property type="match status" value="1"/>
</dbReference>
<name>A0A1H6Q139_9GAMM</name>
<dbReference type="SMART" id="SM00267">
    <property type="entry name" value="GGDEF"/>
    <property type="match status" value="1"/>
</dbReference>